<evidence type="ECO:0000313" key="9">
    <source>
        <dbReference type="Proteomes" id="UP000178735"/>
    </source>
</evidence>
<feature type="transmembrane region" description="Helical" evidence="5">
    <location>
        <begin position="466"/>
        <end position="486"/>
    </location>
</feature>
<proteinExistence type="predicted"/>
<feature type="transmembrane region" description="Helical" evidence="5">
    <location>
        <begin position="658"/>
        <end position="677"/>
    </location>
</feature>
<dbReference type="GO" id="GO:0140359">
    <property type="term" value="F:ABC-type transporter activity"/>
    <property type="evidence" value="ECO:0007669"/>
    <property type="project" value="InterPro"/>
</dbReference>
<evidence type="ECO:0000313" key="8">
    <source>
        <dbReference type="EMBL" id="OGM00955.1"/>
    </source>
</evidence>
<dbReference type="InterPro" id="IPR003675">
    <property type="entry name" value="Rce1/LyrA-like_dom"/>
</dbReference>
<feature type="transmembrane region" description="Helical" evidence="5">
    <location>
        <begin position="195"/>
        <end position="217"/>
    </location>
</feature>
<gene>
    <name evidence="8" type="ORF">A2008_09895</name>
</gene>
<dbReference type="InterPro" id="IPR013525">
    <property type="entry name" value="ABC2_TM"/>
</dbReference>
<dbReference type="Proteomes" id="UP000178735">
    <property type="component" value="Unassembled WGS sequence"/>
</dbReference>
<dbReference type="GO" id="GO:0004175">
    <property type="term" value="F:endopeptidase activity"/>
    <property type="evidence" value="ECO:0007669"/>
    <property type="project" value="UniProtKB-ARBA"/>
</dbReference>
<dbReference type="Pfam" id="PF02517">
    <property type="entry name" value="Rce1-like"/>
    <property type="match status" value="1"/>
</dbReference>
<feature type="transmembrane region" description="Helical" evidence="5">
    <location>
        <begin position="384"/>
        <end position="405"/>
    </location>
</feature>
<dbReference type="GO" id="GO:0016020">
    <property type="term" value="C:membrane"/>
    <property type="evidence" value="ECO:0007669"/>
    <property type="project" value="UniProtKB-SubCell"/>
</dbReference>
<dbReference type="PANTHER" id="PTHR43471">
    <property type="entry name" value="ABC TRANSPORTER PERMEASE"/>
    <property type="match status" value="1"/>
</dbReference>
<feature type="domain" description="CAAX prenyl protease 2/Lysostaphin resistance protein A-like" evidence="6">
    <location>
        <begin position="550"/>
        <end position="637"/>
    </location>
</feature>
<feature type="transmembrane region" description="Helical" evidence="5">
    <location>
        <begin position="437"/>
        <end position="460"/>
    </location>
</feature>
<sequence length="691" mass="76829">MKMNFNFNKISVIFSHELKYLLRDKTTLFMMVLLPIIIYPLISFVSAYMFMKSSDSVKRSVTKVAVSRDEKPFIDALKSDFGRAGIRYDIRVERLSTEEVQSAIVKKDLSAYIEIADGFGEKTAGGKSSEIIIKYDLSNDKSNFARAEIFSAVRNYREELVDSNIEKLNIPPALIYPFDITGVNIASPSRMGDSFLARILPMIIIMFATLGAFYPAIDVTAMEKERGTLETLLLAPLGALDIMFGKFLAVFCLTMFSILINLASISLTATHGFFVIQKIASASRLANMVNFSISPSAVIAIFVFMVPAACIMSALMMQIAIFARNFKEAQNYMTPVLLIFMLPPMVSLLPGYSLNASNAFIPIVNLTLLMKGMLTGNYQLSHALIAFCVNLALSVITLIAAAKTFSSEHVLFRPSEDMDVLFFWKYKSLKINQEMNLLKLFFILQLVLLYYAGSFAQTFFEIKTGLLITEILLIFLPSFIFVKLIHGDFLKTIGFRTIGFGTLAFAFFAALCGFGFTTVVTIFQSLFSSPPDELLKQLQKAITARTPGAFFSIAVITALLPAFCEEVMFRGMILTTLVKRYSAFSSALICGVLFGVFHFSVYRFLPTAIIGFYLSLLKISTGSIIPPMIAHFLNNFIIVAAANGEWYLSKGIRPPMQLILLAEGLILLGFIIFPMVVNSMLKRSCGPEGPR</sequence>
<keyword evidence="4 5" id="KW-0472">Membrane</keyword>
<accession>A0A1F7WFY7</accession>
<name>A0A1F7WFY7_9BACT</name>
<evidence type="ECO:0000256" key="3">
    <source>
        <dbReference type="ARBA" id="ARBA00022989"/>
    </source>
</evidence>
<dbReference type="PRINTS" id="PR00173">
    <property type="entry name" value="EDTRNSPORT"/>
</dbReference>
<dbReference type="STRING" id="1817813.A2008_09895"/>
<evidence type="ECO:0008006" key="10">
    <source>
        <dbReference type="Google" id="ProtNLM"/>
    </source>
</evidence>
<feature type="transmembrane region" description="Helical" evidence="5">
    <location>
        <begin position="28"/>
        <end position="50"/>
    </location>
</feature>
<evidence type="ECO:0000259" key="6">
    <source>
        <dbReference type="Pfam" id="PF02517"/>
    </source>
</evidence>
<comment type="subcellular location">
    <subcellularLocation>
        <location evidence="1">Membrane</location>
        <topology evidence="1">Multi-pass membrane protein</topology>
    </subcellularLocation>
</comment>
<evidence type="ECO:0000256" key="5">
    <source>
        <dbReference type="SAM" id="Phobius"/>
    </source>
</evidence>
<organism evidence="8 9">
    <name type="scientific">Candidatus Wallbacteria bacterium GWC2_49_35</name>
    <dbReference type="NCBI Taxonomy" id="1817813"/>
    <lineage>
        <taxon>Bacteria</taxon>
        <taxon>Candidatus Walliibacteriota</taxon>
    </lineage>
</organism>
<comment type="caution">
    <text evidence="8">The sequence shown here is derived from an EMBL/GenBank/DDBJ whole genome shotgun (WGS) entry which is preliminary data.</text>
</comment>
<feature type="domain" description="ABC-2 type transporter transmembrane" evidence="7">
    <location>
        <begin position="25"/>
        <end position="402"/>
    </location>
</feature>
<keyword evidence="3 5" id="KW-1133">Transmembrane helix</keyword>
<feature type="transmembrane region" description="Helical" evidence="5">
    <location>
        <begin position="624"/>
        <end position="646"/>
    </location>
</feature>
<feature type="transmembrane region" description="Helical" evidence="5">
    <location>
        <begin position="547"/>
        <end position="569"/>
    </location>
</feature>
<feature type="transmembrane region" description="Helical" evidence="5">
    <location>
        <begin position="247"/>
        <end position="276"/>
    </location>
</feature>
<evidence type="ECO:0000256" key="1">
    <source>
        <dbReference type="ARBA" id="ARBA00004141"/>
    </source>
</evidence>
<dbReference type="PANTHER" id="PTHR43471:SF3">
    <property type="entry name" value="ABC TRANSPORTER PERMEASE PROTEIN NATB"/>
    <property type="match status" value="1"/>
</dbReference>
<evidence type="ECO:0000256" key="4">
    <source>
        <dbReference type="ARBA" id="ARBA00023136"/>
    </source>
</evidence>
<keyword evidence="2 5" id="KW-0812">Transmembrane</keyword>
<feature type="transmembrane region" description="Helical" evidence="5">
    <location>
        <begin position="297"/>
        <end position="320"/>
    </location>
</feature>
<reference evidence="8 9" key="1">
    <citation type="journal article" date="2016" name="Nat. Commun.">
        <title>Thousands of microbial genomes shed light on interconnected biogeochemical processes in an aquifer system.</title>
        <authorList>
            <person name="Anantharaman K."/>
            <person name="Brown C.T."/>
            <person name="Hug L.A."/>
            <person name="Sharon I."/>
            <person name="Castelle C.J."/>
            <person name="Probst A.J."/>
            <person name="Thomas B.C."/>
            <person name="Singh A."/>
            <person name="Wilkins M.J."/>
            <person name="Karaoz U."/>
            <person name="Brodie E.L."/>
            <person name="Williams K.H."/>
            <person name="Hubbard S.S."/>
            <person name="Banfield J.F."/>
        </authorList>
    </citation>
    <scope>NUCLEOTIDE SEQUENCE [LARGE SCALE GENOMIC DNA]</scope>
</reference>
<feature type="transmembrane region" description="Helical" evidence="5">
    <location>
        <begin position="498"/>
        <end position="527"/>
    </location>
</feature>
<feature type="transmembrane region" description="Helical" evidence="5">
    <location>
        <begin position="581"/>
        <end position="604"/>
    </location>
</feature>
<dbReference type="GO" id="GO:0080120">
    <property type="term" value="P:CAAX-box protein maturation"/>
    <property type="evidence" value="ECO:0007669"/>
    <property type="project" value="UniProtKB-ARBA"/>
</dbReference>
<feature type="transmembrane region" description="Helical" evidence="5">
    <location>
        <begin position="332"/>
        <end position="352"/>
    </location>
</feature>
<evidence type="ECO:0000256" key="2">
    <source>
        <dbReference type="ARBA" id="ARBA00022692"/>
    </source>
</evidence>
<dbReference type="NCBIfam" id="NF041647">
    <property type="entry name" value="ABC_perm_CPBP"/>
    <property type="match status" value="1"/>
</dbReference>
<evidence type="ECO:0000259" key="7">
    <source>
        <dbReference type="Pfam" id="PF12698"/>
    </source>
</evidence>
<protein>
    <recommendedName>
        <fullName evidence="10">ABC transmembrane type-1 domain-containing protein</fullName>
    </recommendedName>
</protein>
<dbReference type="EMBL" id="MGFH01000246">
    <property type="protein sequence ID" value="OGM00955.1"/>
    <property type="molecule type" value="Genomic_DNA"/>
</dbReference>
<dbReference type="Pfam" id="PF12698">
    <property type="entry name" value="ABC2_membrane_3"/>
    <property type="match status" value="1"/>
</dbReference>
<dbReference type="AlphaFoldDB" id="A0A1F7WFY7"/>